<dbReference type="Proteomes" id="UP001176021">
    <property type="component" value="Unassembled WGS sequence"/>
</dbReference>
<dbReference type="Pfam" id="PF00440">
    <property type="entry name" value="TetR_N"/>
    <property type="match status" value="1"/>
</dbReference>
<protein>
    <submittedName>
        <fullName evidence="4">TetR/AcrR family transcriptional regulator</fullName>
    </submittedName>
</protein>
<dbReference type="Pfam" id="PF21303">
    <property type="entry name" value="TetR_C_39"/>
    <property type="match status" value="1"/>
</dbReference>
<dbReference type="InterPro" id="IPR023772">
    <property type="entry name" value="DNA-bd_HTH_TetR-type_CS"/>
</dbReference>
<dbReference type="SUPFAM" id="SSF46689">
    <property type="entry name" value="Homeodomain-like"/>
    <property type="match status" value="1"/>
</dbReference>
<evidence type="ECO:0000256" key="1">
    <source>
        <dbReference type="ARBA" id="ARBA00023125"/>
    </source>
</evidence>
<dbReference type="InterPro" id="IPR001647">
    <property type="entry name" value="HTH_TetR"/>
</dbReference>
<evidence type="ECO:0000313" key="4">
    <source>
        <dbReference type="EMBL" id="MDO0822716.1"/>
    </source>
</evidence>
<dbReference type="RefSeq" id="WP_252471079.1">
    <property type="nucleotide sequence ID" value="NZ_JAMHFY010000019.1"/>
</dbReference>
<dbReference type="PROSITE" id="PS01081">
    <property type="entry name" value="HTH_TETR_1"/>
    <property type="match status" value="1"/>
</dbReference>
<dbReference type="InterPro" id="IPR009057">
    <property type="entry name" value="Homeodomain-like_sf"/>
</dbReference>
<evidence type="ECO:0000313" key="5">
    <source>
        <dbReference type="Proteomes" id="UP001176021"/>
    </source>
</evidence>
<dbReference type="Gene3D" id="1.10.357.10">
    <property type="entry name" value="Tetracycline Repressor, domain 2"/>
    <property type="match status" value="1"/>
</dbReference>
<keyword evidence="5" id="KW-1185">Reference proteome</keyword>
<dbReference type="PANTHER" id="PTHR43479:SF11">
    <property type="entry name" value="ACREF_ENVCD OPERON REPRESSOR-RELATED"/>
    <property type="match status" value="1"/>
</dbReference>
<proteinExistence type="predicted"/>
<name>A0ABT8QN37_9FIRM</name>
<dbReference type="PRINTS" id="PR00455">
    <property type="entry name" value="HTHTETR"/>
</dbReference>
<keyword evidence="1 2" id="KW-0238">DNA-binding</keyword>
<feature type="domain" description="HTH tetR-type" evidence="3">
    <location>
        <begin position="9"/>
        <end position="69"/>
    </location>
</feature>
<organism evidence="4 5">
    <name type="scientific">Desulfosporosinus nitroreducens</name>
    <dbReference type="NCBI Taxonomy" id="2018668"/>
    <lineage>
        <taxon>Bacteria</taxon>
        <taxon>Bacillati</taxon>
        <taxon>Bacillota</taxon>
        <taxon>Clostridia</taxon>
        <taxon>Eubacteriales</taxon>
        <taxon>Desulfitobacteriaceae</taxon>
        <taxon>Desulfosporosinus</taxon>
    </lineage>
</organism>
<accession>A0ABT8QN37</accession>
<feature type="DNA-binding region" description="H-T-H motif" evidence="2">
    <location>
        <begin position="32"/>
        <end position="51"/>
    </location>
</feature>
<dbReference type="PROSITE" id="PS50977">
    <property type="entry name" value="HTH_TETR_2"/>
    <property type="match status" value="1"/>
</dbReference>
<dbReference type="InterPro" id="IPR050624">
    <property type="entry name" value="HTH-type_Tx_Regulator"/>
</dbReference>
<gene>
    <name evidence="4" type="ORF">M8H41_07620</name>
</gene>
<evidence type="ECO:0000256" key="2">
    <source>
        <dbReference type="PROSITE-ProRule" id="PRU00335"/>
    </source>
</evidence>
<dbReference type="EMBL" id="JAMJEV010000005">
    <property type="protein sequence ID" value="MDO0822716.1"/>
    <property type="molecule type" value="Genomic_DNA"/>
</dbReference>
<dbReference type="PANTHER" id="PTHR43479">
    <property type="entry name" value="ACREF/ENVCD OPERON REPRESSOR-RELATED"/>
    <property type="match status" value="1"/>
</dbReference>
<evidence type="ECO:0000259" key="3">
    <source>
        <dbReference type="PROSITE" id="PS50977"/>
    </source>
</evidence>
<reference evidence="4" key="1">
    <citation type="submission" date="2022-05" db="EMBL/GenBank/DDBJ databases">
        <title>Expanded diversity of anoxic marine methylotrophy in a Black Sea sulfate reducing microorganism.</title>
        <authorList>
            <person name="Fischer P.Q."/>
            <person name="Stams A.J.M."/>
            <person name="Villanueva L."/>
            <person name="Sousa D.Z."/>
        </authorList>
    </citation>
    <scope>NUCLEOTIDE SEQUENCE</scope>
    <source>
        <strain evidence="4">P130</strain>
    </source>
</reference>
<comment type="caution">
    <text evidence="4">The sequence shown here is derived from an EMBL/GenBank/DDBJ whole genome shotgun (WGS) entry which is preliminary data.</text>
</comment>
<sequence>MVKTAIKYKSKKNELVEIAEKLFLEKGYEETSIEDILKASGLSKGGFYHYFKSKEEVLAESINNFAESLLKELEPIIEDQGLNALEKLNRFMEKKIAFQKPRKELIKYLFMVMKSDFSFYKYCLIIAQKYVDPFTRIIEQGAKEGIFKVEFPRETADILLRAVTSVPQSISFREYIEDKTKSLKYKASMEAIIARALGIDCKEIRIF</sequence>
<dbReference type="InterPro" id="IPR049149">
    <property type="entry name" value="TetR/AcrR_C"/>
</dbReference>